<dbReference type="SUPFAM" id="SSF53448">
    <property type="entry name" value="Nucleotide-diphospho-sugar transferases"/>
    <property type="match status" value="1"/>
</dbReference>
<protein>
    <recommendedName>
        <fullName evidence="2">Glycosyltransferase 2-like domain-containing protein</fullName>
    </recommendedName>
</protein>
<dbReference type="InterPro" id="IPR029044">
    <property type="entry name" value="Nucleotide-diphossugar_trans"/>
</dbReference>
<reference evidence="1" key="1">
    <citation type="journal article" date="2015" name="Nature">
        <title>Complex archaea that bridge the gap between prokaryotes and eukaryotes.</title>
        <authorList>
            <person name="Spang A."/>
            <person name="Saw J.H."/>
            <person name="Jorgensen S.L."/>
            <person name="Zaremba-Niedzwiedzka K."/>
            <person name="Martijn J."/>
            <person name="Lind A.E."/>
            <person name="van Eijk R."/>
            <person name="Schleper C."/>
            <person name="Guy L."/>
            <person name="Ettema T.J."/>
        </authorList>
    </citation>
    <scope>NUCLEOTIDE SEQUENCE</scope>
</reference>
<sequence>MKISIITTITNPDERQYAWAEAIRNYLALADEVVIVNGGEPLYENLDFMDNPRLRIINLPWPDKWHWSELPVHLNAGLEAATGVWVIKTDIDYFFHEKDMPTIRFGLNEAENYAIAGFQKRGIINRNRYYNKCDLPVAINKASMGSAIKFGIDPDQETDWCFPVMVNGEKTFKNGNKVPLGKVAPENLAYGVGIPIWNYDAFFRTKEVQKKEFWRFAQAYATAFDKSWGKTEEGSFKYWVEMMRSRVAKIHNPLDILSHPIHIQERLKAMTPDEWGYNNWDKLKGL</sequence>
<evidence type="ECO:0008006" key="2">
    <source>
        <dbReference type="Google" id="ProtNLM"/>
    </source>
</evidence>
<dbReference type="EMBL" id="LAZR01014533">
    <property type="protein sequence ID" value="KKM17062.1"/>
    <property type="molecule type" value="Genomic_DNA"/>
</dbReference>
<dbReference type="CDD" id="cd00761">
    <property type="entry name" value="Glyco_tranf_GTA_type"/>
    <property type="match status" value="1"/>
</dbReference>
<accession>A0A0F9HPK3</accession>
<comment type="caution">
    <text evidence="1">The sequence shown here is derived from an EMBL/GenBank/DDBJ whole genome shotgun (WGS) entry which is preliminary data.</text>
</comment>
<gene>
    <name evidence="1" type="ORF">LCGC14_1679540</name>
</gene>
<organism evidence="1">
    <name type="scientific">marine sediment metagenome</name>
    <dbReference type="NCBI Taxonomy" id="412755"/>
    <lineage>
        <taxon>unclassified sequences</taxon>
        <taxon>metagenomes</taxon>
        <taxon>ecological metagenomes</taxon>
    </lineage>
</organism>
<name>A0A0F9HPK3_9ZZZZ</name>
<dbReference type="AlphaFoldDB" id="A0A0F9HPK3"/>
<evidence type="ECO:0000313" key="1">
    <source>
        <dbReference type="EMBL" id="KKM17062.1"/>
    </source>
</evidence>
<proteinExistence type="predicted"/>